<name>A0A0A9CES7_ARUDO</name>
<evidence type="ECO:0000313" key="2">
    <source>
        <dbReference type="EMBL" id="JAD74824.1"/>
    </source>
</evidence>
<accession>A0A0A9CES7</accession>
<dbReference type="AlphaFoldDB" id="A0A0A9CES7"/>
<protein>
    <submittedName>
        <fullName evidence="2">LOX5</fullName>
    </submittedName>
</protein>
<evidence type="ECO:0000256" key="1">
    <source>
        <dbReference type="SAM" id="MobiDB-lite"/>
    </source>
</evidence>
<organism evidence="2">
    <name type="scientific">Arundo donax</name>
    <name type="common">Giant reed</name>
    <name type="synonym">Donax arundinaceus</name>
    <dbReference type="NCBI Taxonomy" id="35708"/>
    <lineage>
        <taxon>Eukaryota</taxon>
        <taxon>Viridiplantae</taxon>
        <taxon>Streptophyta</taxon>
        <taxon>Embryophyta</taxon>
        <taxon>Tracheophyta</taxon>
        <taxon>Spermatophyta</taxon>
        <taxon>Magnoliopsida</taxon>
        <taxon>Liliopsida</taxon>
        <taxon>Poales</taxon>
        <taxon>Poaceae</taxon>
        <taxon>PACMAD clade</taxon>
        <taxon>Arundinoideae</taxon>
        <taxon>Arundineae</taxon>
        <taxon>Arundo</taxon>
    </lineage>
</organism>
<dbReference type="EMBL" id="GBRH01223071">
    <property type="protein sequence ID" value="JAD74824.1"/>
    <property type="molecule type" value="Transcribed_RNA"/>
</dbReference>
<sequence length="50" mass="5357">MMVVHVLASSWTVSILGHQSRSLRSPCASSRTSLHHACSSSSRRSSPSFG</sequence>
<reference evidence="2" key="1">
    <citation type="submission" date="2014-09" db="EMBL/GenBank/DDBJ databases">
        <authorList>
            <person name="Magalhaes I.L.F."/>
            <person name="Oliveira U."/>
            <person name="Santos F.R."/>
            <person name="Vidigal T.H.D.A."/>
            <person name="Brescovit A.D."/>
            <person name="Santos A.J."/>
        </authorList>
    </citation>
    <scope>NUCLEOTIDE SEQUENCE</scope>
    <source>
        <tissue evidence="2">Shoot tissue taken approximately 20 cm above the soil surface</tissue>
    </source>
</reference>
<feature type="region of interest" description="Disordered" evidence="1">
    <location>
        <begin position="29"/>
        <end position="50"/>
    </location>
</feature>
<proteinExistence type="predicted"/>
<reference evidence="2" key="2">
    <citation type="journal article" date="2015" name="Data Brief">
        <title>Shoot transcriptome of the giant reed, Arundo donax.</title>
        <authorList>
            <person name="Barrero R.A."/>
            <person name="Guerrero F.D."/>
            <person name="Moolhuijzen P."/>
            <person name="Goolsby J.A."/>
            <person name="Tidwell J."/>
            <person name="Bellgard S.E."/>
            <person name="Bellgard M.I."/>
        </authorList>
    </citation>
    <scope>NUCLEOTIDE SEQUENCE</scope>
    <source>
        <tissue evidence="2">Shoot tissue taken approximately 20 cm above the soil surface</tissue>
    </source>
</reference>